<dbReference type="InterPro" id="IPR036380">
    <property type="entry name" value="Isochorismatase-like_sf"/>
</dbReference>
<accession>A0A1L3NCM7</accession>
<dbReference type="AlphaFoldDB" id="A0A1L3NCM7"/>
<dbReference type="Pfam" id="PF00857">
    <property type="entry name" value="Isochorismatase"/>
    <property type="match status" value="1"/>
</dbReference>
<dbReference type="InterPro" id="IPR050272">
    <property type="entry name" value="Isochorismatase-like_hydrls"/>
</dbReference>
<feature type="domain" description="Isochorismatase-like" evidence="3">
    <location>
        <begin position="5"/>
        <end position="169"/>
    </location>
</feature>
<dbReference type="Proteomes" id="UP000182204">
    <property type="component" value="Chromosome"/>
</dbReference>
<dbReference type="CDD" id="cd01014">
    <property type="entry name" value="nicotinamidase_related"/>
    <property type="match status" value="1"/>
</dbReference>
<evidence type="ECO:0000259" key="3">
    <source>
        <dbReference type="Pfam" id="PF00857"/>
    </source>
</evidence>
<dbReference type="STRING" id="413999.CBO0945"/>
<evidence type="ECO:0000313" key="4">
    <source>
        <dbReference type="EMBL" id="APH13867.1"/>
    </source>
</evidence>
<dbReference type="GO" id="GO:0016787">
    <property type="term" value="F:hydrolase activity"/>
    <property type="evidence" value="ECO:0007669"/>
    <property type="project" value="UniProtKB-KW"/>
</dbReference>
<dbReference type="InterPro" id="IPR000868">
    <property type="entry name" value="Isochorismatase-like_dom"/>
</dbReference>
<dbReference type="EMBL" id="CP013243">
    <property type="protein sequence ID" value="APH13867.1"/>
    <property type="molecule type" value="Genomic_DNA"/>
</dbReference>
<evidence type="ECO:0000313" key="5">
    <source>
        <dbReference type="Proteomes" id="UP000182204"/>
    </source>
</evidence>
<dbReference type="PANTHER" id="PTHR43540:SF14">
    <property type="entry name" value="ISOCHORISMATASE"/>
    <property type="match status" value="1"/>
</dbReference>
<dbReference type="Gene3D" id="3.40.50.850">
    <property type="entry name" value="Isochorismatase-like"/>
    <property type="match status" value="1"/>
</dbReference>
<evidence type="ECO:0000256" key="2">
    <source>
        <dbReference type="ARBA" id="ARBA00022801"/>
    </source>
</evidence>
<dbReference type="SUPFAM" id="SSF52499">
    <property type="entry name" value="Isochorismatase-like hydrolases"/>
    <property type="match status" value="1"/>
</dbReference>
<reference evidence="4 5" key="1">
    <citation type="submission" date="2015-11" db="EMBL/GenBank/DDBJ databases">
        <authorList>
            <person name="Hill K.K."/>
            <person name="Shirey T.B."/>
            <person name="Raphael B."/>
            <person name="Daligault H.E."/>
            <person name="Davenport K.W."/>
            <person name="Bruce D.C."/>
            <person name="Foley B.T."/>
            <person name="Johnson S.L."/>
        </authorList>
    </citation>
    <scope>NUCLEOTIDE SEQUENCE [LARGE SCALE GENOMIC DNA]</scope>
    <source>
        <strain evidence="4 5">CDC_1632</strain>
    </source>
</reference>
<sequence length="179" mass="20853">MSNIVLLVVDVQNALINAHPYNEQRVIENIKKLILTARENKKEVVYVRHDDGKGTELESGTYGWQVYDKVSPNSNELIFQKHYNSAFHKTDLKKYLDSKNIDTIILVGLQTEYCIDATCKSAFGYEYKIIIPEETNTTFANDYLSGEKLYEFYNYKIWNKRFADVTSVEEVIKILENNF</sequence>
<evidence type="ECO:0000256" key="1">
    <source>
        <dbReference type="ARBA" id="ARBA00006336"/>
    </source>
</evidence>
<protein>
    <submittedName>
        <fullName evidence="4">Isochorismatase family protein</fullName>
    </submittedName>
</protein>
<gene>
    <name evidence="4" type="ORF">NPD5_1105</name>
</gene>
<dbReference type="PANTHER" id="PTHR43540">
    <property type="entry name" value="PEROXYUREIDOACRYLATE/UREIDOACRYLATE AMIDOHYDROLASE-RELATED"/>
    <property type="match status" value="1"/>
</dbReference>
<proteinExistence type="inferred from homology"/>
<organism evidence="4 5">
    <name type="scientific">Clostridium sporogenes</name>
    <dbReference type="NCBI Taxonomy" id="1509"/>
    <lineage>
        <taxon>Bacteria</taxon>
        <taxon>Bacillati</taxon>
        <taxon>Bacillota</taxon>
        <taxon>Clostridia</taxon>
        <taxon>Eubacteriales</taxon>
        <taxon>Clostridiaceae</taxon>
        <taxon>Clostridium</taxon>
    </lineage>
</organism>
<name>A0A1L3NCM7_CLOSG</name>
<dbReference type="RefSeq" id="WP_072584967.1">
    <property type="nucleotide sequence ID" value="NZ_CP013243.1"/>
</dbReference>
<keyword evidence="2" id="KW-0378">Hydrolase</keyword>
<comment type="similarity">
    <text evidence="1">Belongs to the isochorismatase family.</text>
</comment>